<evidence type="ECO:0000313" key="5">
    <source>
        <dbReference type="Proteomes" id="UP001158050"/>
    </source>
</evidence>
<feature type="domain" description="N-acetyltransferase" evidence="3">
    <location>
        <begin position="17"/>
        <end position="147"/>
    </location>
</feature>
<accession>A0ABY1R1T2</accession>
<dbReference type="Proteomes" id="UP001158050">
    <property type="component" value="Unassembled WGS sequence"/>
</dbReference>
<keyword evidence="2" id="KW-0012">Acyltransferase</keyword>
<comment type="caution">
    <text evidence="4">The sequence shown here is derived from an EMBL/GenBank/DDBJ whole genome shotgun (WGS) entry which is preliminary data.</text>
</comment>
<dbReference type="EMBL" id="FXUO01000003">
    <property type="protein sequence ID" value="SMP91382.1"/>
    <property type="molecule type" value="Genomic_DNA"/>
</dbReference>
<dbReference type="RefSeq" id="WP_283416120.1">
    <property type="nucleotide sequence ID" value="NZ_FXUO01000003.1"/>
</dbReference>
<evidence type="ECO:0000259" key="3">
    <source>
        <dbReference type="PROSITE" id="PS51186"/>
    </source>
</evidence>
<reference evidence="4 5" key="1">
    <citation type="submission" date="2017-05" db="EMBL/GenBank/DDBJ databases">
        <authorList>
            <person name="Varghese N."/>
            <person name="Submissions S."/>
        </authorList>
    </citation>
    <scope>NUCLEOTIDE SEQUENCE [LARGE SCALE GENOMIC DNA]</scope>
    <source>
        <strain evidence="4 5">DSM 18015</strain>
    </source>
</reference>
<keyword evidence="5" id="KW-1185">Reference proteome</keyword>
<proteinExistence type="predicted"/>
<dbReference type="Pfam" id="PF13673">
    <property type="entry name" value="Acetyltransf_10"/>
    <property type="match status" value="1"/>
</dbReference>
<dbReference type="PANTHER" id="PTHR43800:SF1">
    <property type="entry name" value="PEPTIDYL-LYSINE N-ACETYLTRANSFERASE YJAB"/>
    <property type="match status" value="1"/>
</dbReference>
<dbReference type="Gene3D" id="3.40.630.30">
    <property type="match status" value="1"/>
</dbReference>
<evidence type="ECO:0000256" key="1">
    <source>
        <dbReference type="ARBA" id="ARBA00022679"/>
    </source>
</evidence>
<dbReference type="PROSITE" id="PS51186">
    <property type="entry name" value="GNAT"/>
    <property type="match status" value="1"/>
</dbReference>
<evidence type="ECO:0000313" key="4">
    <source>
        <dbReference type="EMBL" id="SMP91382.1"/>
    </source>
</evidence>
<protein>
    <submittedName>
        <fullName evidence="4">Acetyltransferase</fullName>
    </submittedName>
</protein>
<keyword evidence="1" id="KW-0808">Transferase</keyword>
<gene>
    <name evidence="4" type="ORF">SAMN05421679_10365</name>
</gene>
<dbReference type="PANTHER" id="PTHR43800">
    <property type="entry name" value="PEPTIDYL-LYSINE N-ACETYLTRANSFERASE YJAB"/>
    <property type="match status" value="1"/>
</dbReference>
<evidence type="ECO:0000256" key="2">
    <source>
        <dbReference type="ARBA" id="ARBA00023315"/>
    </source>
</evidence>
<dbReference type="SUPFAM" id="SSF55729">
    <property type="entry name" value="Acyl-CoA N-acyltransferases (Nat)"/>
    <property type="match status" value="1"/>
</dbReference>
<dbReference type="InterPro" id="IPR000182">
    <property type="entry name" value="GNAT_dom"/>
</dbReference>
<dbReference type="InterPro" id="IPR016181">
    <property type="entry name" value="Acyl_CoA_acyltransferase"/>
</dbReference>
<dbReference type="CDD" id="cd04301">
    <property type="entry name" value="NAT_SF"/>
    <property type="match status" value="1"/>
</dbReference>
<sequence length="147" mass="17253">MKYKIDNIKKTEYKEVVDIWEASVRATHHFLKEEDIQYFKPLILNIYLNAVELKCIKNEENKITGFLGVADQNLEMLFIHPDYRGKQIGKTLLNYSIEKMNVKKVDVNEQNEQAVGFYKKYGFETKSRSELDSSGKPYPTLHMVLKN</sequence>
<name>A0ABY1R1T2_9FLAO</name>
<organism evidence="4 5">
    <name type="scientific">Epilithonimonas pallida</name>
    <dbReference type="NCBI Taxonomy" id="373671"/>
    <lineage>
        <taxon>Bacteria</taxon>
        <taxon>Pseudomonadati</taxon>
        <taxon>Bacteroidota</taxon>
        <taxon>Flavobacteriia</taxon>
        <taxon>Flavobacteriales</taxon>
        <taxon>Weeksellaceae</taxon>
        <taxon>Chryseobacterium group</taxon>
        <taxon>Epilithonimonas</taxon>
    </lineage>
</organism>